<evidence type="ECO:0008006" key="2">
    <source>
        <dbReference type="Google" id="ProtNLM"/>
    </source>
</evidence>
<proteinExistence type="predicted"/>
<dbReference type="EMBL" id="LKAM01000003">
    <property type="protein sequence ID" value="KUM49426.1"/>
    <property type="molecule type" value="Genomic_DNA"/>
</dbReference>
<sequence length="64" mass="7535">MENPTEYMKHFQNLSVKSGKTIKAYNLKFIKLLIKIPEVIYPTQQAALVHYYNILPPAYHNQLE</sequence>
<dbReference type="AlphaFoldDB" id="A0A101M1P6"/>
<accession>A0A101M1P6</accession>
<organism evidence="1">
    <name type="scientific">Picea glauca</name>
    <name type="common">White spruce</name>
    <name type="synonym">Pinus glauca</name>
    <dbReference type="NCBI Taxonomy" id="3330"/>
    <lineage>
        <taxon>Eukaryota</taxon>
        <taxon>Viridiplantae</taxon>
        <taxon>Streptophyta</taxon>
        <taxon>Embryophyta</taxon>
        <taxon>Tracheophyta</taxon>
        <taxon>Spermatophyta</taxon>
        <taxon>Pinopsida</taxon>
        <taxon>Pinidae</taxon>
        <taxon>Conifers I</taxon>
        <taxon>Pinales</taxon>
        <taxon>Pinaceae</taxon>
        <taxon>Picea</taxon>
    </lineage>
</organism>
<keyword evidence="1" id="KW-0496">Mitochondrion</keyword>
<comment type="caution">
    <text evidence="1">The sequence shown here is derived from an EMBL/GenBank/DDBJ whole genome shotgun (WGS) entry which is preliminary data.</text>
</comment>
<evidence type="ECO:0000313" key="1">
    <source>
        <dbReference type="EMBL" id="KUM49426.1"/>
    </source>
</evidence>
<name>A0A101M1P6_PICGL</name>
<geneLocation type="mitochondrion" evidence="1"/>
<reference evidence="1" key="1">
    <citation type="journal article" date="2015" name="Genome Biol. Evol.">
        <title>Organellar Genomes of White Spruce (Picea glauca): Assembly and Annotation.</title>
        <authorList>
            <person name="Jackman S.D."/>
            <person name="Warren R.L."/>
            <person name="Gibb E.A."/>
            <person name="Vandervalk B.P."/>
            <person name="Mohamadi H."/>
            <person name="Chu J."/>
            <person name="Raymond A."/>
            <person name="Pleasance S."/>
            <person name="Coope R."/>
            <person name="Wildung M.R."/>
            <person name="Ritland C.E."/>
            <person name="Bousquet J."/>
            <person name="Jones S.J."/>
            <person name="Bohlmann J."/>
            <person name="Birol I."/>
        </authorList>
    </citation>
    <scope>NUCLEOTIDE SEQUENCE [LARGE SCALE GENOMIC DNA]</scope>
    <source>
        <tissue evidence="1">Flushing bud</tissue>
    </source>
</reference>
<protein>
    <recommendedName>
        <fullName evidence="2">Retrotransposon gag domain-containing protein</fullName>
    </recommendedName>
</protein>
<gene>
    <name evidence="1" type="ORF">ABT39_MTgene3975</name>
</gene>